<dbReference type="GO" id="GO:0004497">
    <property type="term" value="F:monooxygenase activity"/>
    <property type="evidence" value="ECO:0007669"/>
    <property type="project" value="UniProtKB-KW"/>
</dbReference>
<comment type="caution">
    <text evidence="1">The sequence shown here is derived from an EMBL/GenBank/DDBJ whole genome shotgun (WGS) entry which is preliminary data.</text>
</comment>
<proteinExistence type="predicted"/>
<reference evidence="1" key="2">
    <citation type="submission" date="2021-04" db="EMBL/GenBank/DDBJ databases">
        <authorList>
            <person name="Gilroy R."/>
        </authorList>
    </citation>
    <scope>NUCLEOTIDE SEQUENCE</scope>
    <source>
        <strain evidence="1">F6-686</strain>
    </source>
</reference>
<reference evidence="1" key="1">
    <citation type="journal article" date="2021" name="PeerJ">
        <title>Extensive microbial diversity within the chicken gut microbiome revealed by metagenomics and culture.</title>
        <authorList>
            <person name="Gilroy R."/>
            <person name="Ravi A."/>
            <person name="Getino M."/>
            <person name="Pursley I."/>
            <person name="Horton D.L."/>
            <person name="Alikhan N.F."/>
            <person name="Baker D."/>
            <person name="Gharbi K."/>
            <person name="Hall N."/>
            <person name="Watson M."/>
            <person name="Adriaenssens E.M."/>
            <person name="Foster-Nyarko E."/>
            <person name="Jarju S."/>
            <person name="Secka A."/>
            <person name="Antonio M."/>
            <person name="Oren A."/>
            <person name="Chaudhuri R.R."/>
            <person name="La Ragione R."/>
            <person name="Hildebrand F."/>
            <person name="Pallen M.J."/>
        </authorList>
    </citation>
    <scope>NUCLEOTIDE SEQUENCE</scope>
    <source>
        <strain evidence="1">F6-686</strain>
    </source>
</reference>
<organism evidence="1 2">
    <name type="scientific">Candidatus Lactobacillus pullistercoris</name>
    <dbReference type="NCBI Taxonomy" id="2838636"/>
    <lineage>
        <taxon>Bacteria</taxon>
        <taxon>Bacillati</taxon>
        <taxon>Bacillota</taxon>
        <taxon>Bacilli</taxon>
        <taxon>Lactobacillales</taxon>
        <taxon>Lactobacillaceae</taxon>
        <taxon>Lactobacillus</taxon>
    </lineage>
</organism>
<protein>
    <submittedName>
        <fullName evidence="1">Nitronate monooxygenase</fullName>
    </submittedName>
</protein>
<accession>A0A9E2NTI2</accession>
<dbReference type="SUPFAM" id="SSF51412">
    <property type="entry name" value="Inosine monophosphate dehydrogenase (IMPDH)"/>
    <property type="match status" value="1"/>
</dbReference>
<dbReference type="EMBL" id="JAHLFT010000031">
    <property type="protein sequence ID" value="MBU3828035.1"/>
    <property type="molecule type" value="Genomic_DNA"/>
</dbReference>
<dbReference type="PANTHER" id="PTHR32332">
    <property type="entry name" value="2-NITROPROPANE DIOXYGENASE"/>
    <property type="match status" value="1"/>
</dbReference>
<gene>
    <name evidence="1" type="ORF">H9806_02615</name>
</gene>
<name>A0A9E2NTI2_9LACO</name>
<dbReference type="Pfam" id="PF03060">
    <property type="entry name" value="NMO"/>
    <property type="match status" value="1"/>
</dbReference>
<keyword evidence="1" id="KW-0503">Monooxygenase</keyword>
<dbReference type="AlphaFoldDB" id="A0A9E2NTI2"/>
<evidence type="ECO:0000313" key="1">
    <source>
        <dbReference type="EMBL" id="MBU3828035.1"/>
    </source>
</evidence>
<dbReference type="Gene3D" id="3.20.20.70">
    <property type="entry name" value="Aldolase class I"/>
    <property type="match status" value="2"/>
</dbReference>
<sequence>MTNKLCKTLGISSPIIQLPVHTLTNGKMIAAVSEAGALGILGINSGYNANADATSGASSSKGNEVGDRENYSILDTMTERNLMNEQIDSALENTFRSFGIEVPIVNDDPDQDPTALALVQLMRKRRLTIGLVETFGKTISNSWVKLFHENGIRILFAANDIAKAEVAIDKGIDVLICTSPDLTSFIKLDSDLPVVAGYNITDSEAVKNAFNAGADGVAISTLFASCQESPMNEEIKKQIFSSNKRDLATFQFPNKKVYSLKGAFPEKLEQLSNDQTNPEEIFKTAGKFQGLINGMAKDDLINGYTDLDPDIDSINSSLSAEKIVQKIISAIPKE</sequence>
<dbReference type="PANTHER" id="PTHR32332:SF20">
    <property type="entry name" value="2-NITROPROPANE DIOXYGENASE-LIKE PROTEIN"/>
    <property type="match status" value="1"/>
</dbReference>
<keyword evidence="1" id="KW-0560">Oxidoreductase</keyword>
<dbReference type="Proteomes" id="UP000823844">
    <property type="component" value="Unassembled WGS sequence"/>
</dbReference>
<evidence type="ECO:0000313" key="2">
    <source>
        <dbReference type="Proteomes" id="UP000823844"/>
    </source>
</evidence>
<dbReference type="InterPro" id="IPR013785">
    <property type="entry name" value="Aldolase_TIM"/>
</dbReference>